<evidence type="ECO:0000256" key="2">
    <source>
        <dbReference type="SAM" id="Coils"/>
    </source>
</evidence>
<comment type="caution">
    <text evidence="4">The sequence shown here is derived from an EMBL/GenBank/DDBJ whole genome shotgun (WGS) entry which is preliminary data.</text>
</comment>
<name>E1F5R4_GIAIA</name>
<proteinExistence type="predicted"/>
<feature type="coiled-coil region" evidence="2">
    <location>
        <begin position="1274"/>
        <end position="1301"/>
    </location>
</feature>
<feature type="compositionally biased region" description="Polar residues" evidence="3">
    <location>
        <begin position="304"/>
        <end position="319"/>
    </location>
</feature>
<feature type="coiled-coil region" evidence="2">
    <location>
        <begin position="723"/>
        <end position="771"/>
    </location>
</feature>
<dbReference type="PANTHER" id="PTHR32083">
    <property type="entry name" value="CILIA AND FLAGELLA-ASSOCIATED PROTEIN 58-RELATED"/>
    <property type="match status" value="1"/>
</dbReference>
<sequence length="2263" mass="253220">MVSQIVAWPPEAMAVIDDLSRKCLFQRKLIIQISDKHVAERELFVEKFRQYREQVEEYIKKLQTSYAETLIDLISNRENILSQLQYDDENTTQQNQASEQQPSPLLEDKHRTTKSSSYRQMLIKLRAELEPSVSKDTNISSPVDVVDSFALQQRLDTPLSKLQEQFVTSLLQHDFNDQVRCIAEEYRLLLRESTEKYAEIKLSLEQVQLALRAKESENIVLRTKLKKYIMMDGGLRKIGNEVVNFNSIVSNALSNAPMRTSINTEKKSTPKSCITRRSASLAAMGRPATVGSLRFSDPDVSLSHTTMTTGRYDNGTSGRTLDEPIGPRPEYHFRKTRHRKLLGQPDSQECQGALTAPTNSIVTTVPPSSATYLDMNQKLRKSVEHNAPCSLSTADYSQANTTVVRCTLSDAHSGIMLEDLQSLTDAERDTASLRLATVALGDEIPYQSISITTTHDFEIRGEQVVLAPYNDPLLTCPNPDLKSSMDSLSSLSTYPENNQPIFQSIGDTLKSLLTGADSTSKTPKSYPVHSTIDSCETARENDDKLTDFCTAQISLADAKAQRLRMYHLMRAAIDKQTSACEDALSQSTAKLLKDFSAPPNFSMGVPKPCASNTSNAQTGLLLQVDKCALNIENEAGEIETQVFYDKKIHTSVLPFLMSTNITHRQLIERLSLLEKWRKEHDSELVNSHALMSAAIAERKEAVLGKERLERQMLAVIKERDILMQSYENRLNSLQFNFKDSTERATALYRECAELSANLQAEKERYLLLEGKYTKLATTVREDVLSEMKQIENATIGRLQADIVFYKDNLQLSEARIIELARINTRLEQTNSELKVDVLKQTLHKDQLKQRLRDELIIEYGRRIHTLEEQIERDEEKYNEKLKEIKELTDAIYRLRCDLDFLTEENAHMHVSMHSLSTEMADMVQKHHTSESDRRALYVKYSTLQQEATALKTERDALVTELTTVTAVHEEQNAALQQIIDAYRVKYLLALKRTASSGKDTDSLCLMVEKVHNHANSVLLENAKELEELNGYSSKLKELQNETRQQSSCSYDSFSFSRDTRSASGLFCNKHVTINLDQPTEIKETPLSRKVFKSENLNGSDMEDVFQSPDGSTISDVSTLCDKDLSIGTSKQDVNAHQALLQHRRRKSVTVNSGIVVTNQTIGLTYSGLKVESAVGVSGVAALGVAVQTDAQSFLVTRGTICCVDAPMETIGIQVALPLVSVLNDSDLLAEAYDQVEKLRIEKRVEADSHGAVMKTARDRMQSLETELLSQVHTKEALAATVEDLKQQLDTLNKELSGYRQQHESTSKLALQALPSRATQTISIAMIEQLSHDIISNITNQEQELLRKISLLSNYLSPFLDSRIADVTTLTHVLNSSQLQGAAPNSSEALILVKPLPNNVAEKDPFTVVAHVSRGIQTKLYSNMLSDNSNCKKIEEYSLVHLAPPSTLDLQVDVQTSQLDIRYELFDSATDLTFSEGLKNSQNVSLSLDADQQALISNHDCPLKGMEPPTNTLLSTITDTNEDDTATFATSHIQEQGPSITLSGASTAVTFIHQANNLSDMIANCTAEEQGTPKDQESDAISTISRHVLSSQSSLDGSNRQCEADSRYYTVSNDPPCLLGSVLHTSVPQDKYSLYSSPLSSSSVIQFSFETEELLVEAANLDEDPVEARQHSIEEYYYTNESKFNHALAKITAANHIHTDFAVPTTLCKAVVTTDIELNMLRLACNGDLILPESHDNFCINNDELSPIALLESLGIFEQENICKYCGAYKELDRYSSMNIEGYAIAMQQAHEHKEIRASSLSEKPKYVDALEGLETFSNEQKIGMKLQPISVPPAHILLDKYAHYPLMASSLFLKRHLYSEKGGMHGRRLCIGYPVITTNKIEYIDSLNVYAFSHDHERERDKLALEDWYCSSIRREQLHQEILSKYDNLPSCERGSAIGLMLNKDLAYSNIPYSTSRHQAATVIEALHQRLIELQRLNGILLFDNKALQIKLCEDEKMLSIIFGRSYNGTITSADILLGRPADTTGYTREDFERYRLVLRETLYRQARPKTAGTISEIKKQVKRPTSAHLPGSSLVLQKGLSAHYGLSVTDSAVHTVRDLVEMRRPISLSSPVRDAMSFSHRIAPISHHPAHQRSFAILQKSCDTSPDKDISSAPVSKNPKLTIVSTLPTISRDVVTLDPPPIYEDGLISRVSHAFTRRPSPSRGCSTSIQSIPPIKPPSNHQTPKRSKSKPVTSLSIYYRDLSPSTSGPIDKQYRSYVSPVD</sequence>
<feature type="region of interest" description="Disordered" evidence="3">
    <location>
        <begin position="89"/>
        <end position="113"/>
    </location>
</feature>
<gene>
    <name evidence="4" type="ORF">GLP15_4651</name>
</gene>
<feature type="region of interest" description="Disordered" evidence="3">
    <location>
        <begin position="304"/>
        <end position="328"/>
    </location>
</feature>
<dbReference type="OrthoDB" id="10256866at2759"/>
<feature type="coiled-coil region" evidence="2">
    <location>
        <begin position="856"/>
        <end position="904"/>
    </location>
</feature>
<evidence type="ECO:0000313" key="5">
    <source>
        <dbReference type="Proteomes" id="UP000008974"/>
    </source>
</evidence>
<evidence type="ECO:0000256" key="3">
    <source>
        <dbReference type="SAM" id="MobiDB-lite"/>
    </source>
</evidence>
<dbReference type="OMA" id="FSHRIAP"/>
<dbReference type="EMBL" id="ACVC01000189">
    <property type="protein sequence ID" value="EFO62222.1"/>
    <property type="molecule type" value="Genomic_DNA"/>
</dbReference>
<evidence type="ECO:0000313" key="4">
    <source>
        <dbReference type="EMBL" id="EFO62222.1"/>
    </source>
</evidence>
<feature type="compositionally biased region" description="Polar residues" evidence="3">
    <location>
        <begin position="89"/>
        <end position="103"/>
    </location>
</feature>
<feature type="region of interest" description="Disordered" evidence="3">
    <location>
        <begin position="2197"/>
        <end position="2263"/>
    </location>
</feature>
<accession>E1F5R4</accession>
<reference evidence="4 5" key="1">
    <citation type="journal article" date="2010" name="BMC Genomics">
        <title>Genome analysis and comparative genomics of a Giardia intestinalis assemblage E isolate.</title>
        <authorList>
            <person name="Jerlstrom-Hultqvist J."/>
            <person name="Franzen O."/>
            <person name="Ankarklev J."/>
            <person name="Xu F."/>
            <person name="Nohynkova E."/>
            <person name="Andersson J.O."/>
            <person name="Svard S.G."/>
            <person name="Andersson B."/>
        </authorList>
    </citation>
    <scope>NUCLEOTIDE SEQUENCE [LARGE SCALE GENOMIC DNA]</scope>
    <source>
        <strain evidence="4 5">P15</strain>
    </source>
</reference>
<dbReference type="VEuPathDB" id="GiardiaDB:GLP15_4651"/>
<protein>
    <submittedName>
        <fullName evidence="4">Spindle pole protein, putative</fullName>
    </submittedName>
</protein>
<dbReference type="Proteomes" id="UP000008974">
    <property type="component" value="Unassembled WGS sequence"/>
</dbReference>
<organism evidence="4 5">
    <name type="scientific">Giardia intestinalis (strain P15)</name>
    <name type="common">Giardia lamblia</name>
    <dbReference type="NCBI Taxonomy" id="658858"/>
    <lineage>
        <taxon>Eukaryota</taxon>
        <taxon>Metamonada</taxon>
        <taxon>Diplomonadida</taxon>
        <taxon>Hexamitidae</taxon>
        <taxon>Giardiinae</taxon>
        <taxon>Giardia</taxon>
    </lineage>
</organism>
<evidence type="ECO:0000256" key="1">
    <source>
        <dbReference type="ARBA" id="ARBA00023054"/>
    </source>
</evidence>
<keyword evidence="1 2" id="KW-0175">Coiled coil</keyword>